<evidence type="ECO:0000313" key="7">
    <source>
        <dbReference type="EMBL" id="RZC22673.1"/>
    </source>
</evidence>
<dbReference type="OrthoDB" id="20473at2759"/>
<reference evidence="7 8" key="1">
    <citation type="submission" date="2017-03" db="EMBL/GenBank/DDBJ databases">
        <title>Genome of the blue death feigning beetle - Asbolus verrucosus.</title>
        <authorList>
            <person name="Rider S.D."/>
        </authorList>
    </citation>
    <scope>NUCLEOTIDE SEQUENCE [LARGE SCALE GENOMIC DNA]</scope>
    <source>
        <strain evidence="7">Butters</strain>
        <tissue evidence="7">Head and leg muscle</tissue>
    </source>
</reference>
<keyword evidence="2 4" id="KW-0863">Zinc-finger</keyword>
<dbReference type="Proteomes" id="UP000292052">
    <property type="component" value="Unassembled WGS sequence"/>
</dbReference>
<evidence type="ECO:0000256" key="3">
    <source>
        <dbReference type="ARBA" id="ARBA00022833"/>
    </source>
</evidence>
<evidence type="ECO:0000256" key="1">
    <source>
        <dbReference type="ARBA" id="ARBA00022723"/>
    </source>
</evidence>
<feature type="region of interest" description="Disordered" evidence="5">
    <location>
        <begin position="139"/>
        <end position="177"/>
    </location>
</feature>
<feature type="compositionally biased region" description="Basic and acidic residues" evidence="5">
    <location>
        <begin position="33"/>
        <end position="45"/>
    </location>
</feature>
<sequence>MNDLDNIPGPSSKIPEDLAQPSTSSNYLIPSTYHEEGEHLPEKSEKELQLDLLKRIRKVKMRDDESSSAQFHHIGFKCDYCGEEPVIGTRWHCNTCTKDSIDFCTDCVLTQMYSENCHPLNHNLVSYCDKGSDYLSDSESNTGSGIGSSNVNNGSSECSDSEFNPEDANEDDEMSDVSDKIKDQIISNGILDETSKSDDKMKIEENFNNLPKLDFGNFNDTDDLYGAGLGSDLFSEIENISYDYLHSNLLLDKD</sequence>
<accession>A0A482VGU1</accession>
<feature type="domain" description="ZZ-type" evidence="6">
    <location>
        <begin position="73"/>
        <end position="132"/>
    </location>
</feature>
<keyword evidence="1" id="KW-0479">Metal-binding</keyword>
<organism evidence="7 8">
    <name type="scientific">Asbolus verrucosus</name>
    <name type="common">Desert ironclad beetle</name>
    <dbReference type="NCBI Taxonomy" id="1661398"/>
    <lineage>
        <taxon>Eukaryota</taxon>
        <taxon>Metazoa</taxon>
        <taxon>Ecdysozoa</taxon>
        <taxon>Arthropoda</taxon>
        <taxon>Hexapoda</taxon>
        <taxon>Insecta</taxon>
        <taxon>Pterygota</taxon>
        <taxon>Neoptera</taxon>
        <taxon>Endopterygota</taxon>
        <taxon>Coleoptera</taxon>
        <taxon>Polyphaga</taxon>
        <taxon>Cucujiformia</taxon>
        <taxon>Tenebrionidae</taxon>
        <taxon>Pimeliinae</taxon>
        <taxon>Asbolus</taxon>
    </lineage>
</organism>
<dbReference type="STRING" id="1661398.A0A482VGU1"/>
<evidence type="ECO:0000259" key="6">
    <source>
        <dbReference type="PROSITE" id="PS50135"/>
    </source>
</evidence>
<gene>
    <name evidence="7" type="ORF">BDFB_002714</name>
</gene>
<dbReference type="SUPFAM" id="SSF57850">
    <property type="entry name" value="RING/U-box"/>
    <property type="match status" value="1"/>
</dbReference>
<dbReference type="InterPro" id="IPR037830">
    <property type="entry name" value="ZZZ3"/>
</dbReference>
<keyword evidence="8" id="KW-1185">Reference proteome</keyword>
<name>A0A482VGU1_ASBVE</name>
<proteinExistence type="predicted"/>
<comment type="caution">
    <text evidence="7">The sequence shown here is derived from an EMBL/GenBank/DDBJ whole genome shotgun (WGS) entry which is preliminary data.</text>
</comment>
<evidence type="ECO:0000256" key="2">
    <source>
        <dbReference type="ARBA" id="ARBA00022771"/>
    </source>
</evidence>
<dbReference type="PANTHER" id="PTHR22705">
    <property type="entry name" value="ZINC FINGER, ZZ DOMAIN CONTAINING 3"/>
    <property type="match status" value="1"/>
</dbReference>
<evidence type="ECO:0000256" key="4">
    <source>
        <dbReference type="PROSITE-ProRule" id="PRU00228"/>
    </source>
</evidence>
<dbReference type="GO" id="GO:0008270">
    <property type="term" value="F:zinc ion binding"/>
    <property type="evidence" value="ECO:0007669"/>
    <property type="project" value="UniProtKB-KW"/>
</dbReference>
<dbReference type="AlphaFoldDB" id="A0A482VGU1"/>
<feature type="compositionally biased region" description="Polar residues" evidence="5">
    <location>
        <begin position="20"/>
        <end position="29"/>
    </location>
</feature>
<keyword evidence="3" id="KW-0862">Zinc</keyword>
<protein>
    <submittedName>
        <fullName evidence="7">ZZ-type zinc finger-containing protein 3</fullName>
    </submittedName>
</protein>
<dbReference type="EMBL" id="QDEB01103650">
    <property type="protein sequence ID" value="RZC22673.1"/>
    <property type="molecule type" value="Genomic_DNA"/>
</dbReference>
<feature type="compositionally biased region" description="Low complexity" evidence="5">
    <location>
        <begin position="139"/>
        <end position="158"/>
    </location>
</feature>
<evidence type="ECO:0000313" key="8">
    <source>
        <dbReference type="Proteomes" id="UP000292052"/>
    </source>
</evidence>
<dbReference type="Pfam" id="PF00569">
    <property type="entry name" value="ZZ"/>
    <property type="match status" value="1"/>
</dbReference>
<feature type="compositionally biased region" description="Acidic residues" evidence="5">
    <location>
        <begin position="159"/>
        <end position="176"/>
    </location>
</feature>
<feature type="region of interest" description="Disordered" evidence="5">
    <location>
        <begin position="1"/>
        <end position="45"/>
    </location>
</feature>
<dbReference type="InterPro" id="IPR043145">
    <property type="entry name" value="Znf_ZZ_sf"/>
</dbReference>
<dbReference type="InterPro" id="IPR000433">
    <property type="entry name" value="Znf_ZZ"/>
</dbReference>
<dbReference type="Gene3D" id="3.30.60.90">
    <property type="match status" value="1"/>
</dbReference>
<dbReference type="PROSITE" id="PS50135">
    <property type="entry name" value="ZF_ZZ_2"/>
    <property type="match status" value="1"/>
</dbReference>
<evidence type="ECO:0000256" key="5">
    <source>
        <dbReference type="SAM" id="MobiDB-lite"/>
    </source>
</evidence>
<dbReference type="PANTHER" id="PTHR22705:SF0">
    <property type="entry name" value="ZZ-TYPE ZINC FINGER-CONTAINING PROTEIN 3"/>
    <property type="match status" value="1"/>
</dbReference>